<dbReference type="SUPFAM" id="SSF55681">
    <property type="entry name" value="Class II aaRS and biotin synthetases"/>
    <property type="match status" value="1"/>
</dbReference>
<accession>A0AAD4QQP3</accession>
<dbReference type="GO" id="GO:0005737">
    <property type="term" value="C:cytoplasm"/>
    <property type="evidence" value="ECO:0007669"/>
    <property type="project" value="TreeGrafter"/>
</dbReference>
<evidence type="ECO:0000313" key="2">
    <source>
        <dbReference type="EMBL" id="KAI0305356.1"/>
    </source>
</evidence>
<dbReference type="Gene3D" id="3.30.930.10">
    <property type="entry name" value="Bira Bifunctional Protein, Domain 2"/>
    <property type="match status" value="1"/>
</dbReference>
<dbReference type="AlphaFoldDB" id="A0AAD4QQP3"/>
<dbReference type="InterPro" id="IPR019197">
    <property type="entry name" value="Biotin-prot_ligase_N"/>
</dbReference>
<reference evidence="2" key="1">
    <citation type="journal article" date="2022" name="New Phytol.">
        <title>Evolutionary transition to the ectomycorrhizal habit in the genomes of a hyperdiverse lineage of mushroom-forming fungi.</title>
        <authorList>
            <person name="Looney B."/>
            <person name="Miyauchi S."/>
            <person name="Morin E."/>
            <person name="Drula E."/>
            <person name="Courty P.E."/>
            <person name="Kohler A."/>
            <person name="Kuo A."/>
            <person name="LaButti K."/>
            <person name="Pangilinan J."/>
            <person name="Lipzen A."/>
            <person name="Riley R."/>
            <person name="Andreopoulos W."/>
            <person name="He G."/>
            <person name="Johnson J."/>
            <person name="Nolan M."/>
            <person name="Tritt A."/>
            <person name="Barry K.W."/>
            <person name="Grigoriev I.V."/>
            <person name="Nagy L.G."/>
            <person name="Hibbett D."/>
            <person name="Henrissat B."/>
            <person name="Matheny P.B."/>
            <person name="Labbe J."/>
            <person name="Martin F.M."/>
        </authorList>
    </citation>
    <scope>NUCLEOTIDE SEQUENCE</scope>
    <source>
        <strain evidence="2">BPL690</strain>
    </source>
</reference>
<dbReference type="EMBL" id="WTXG01000006">
    <property type="protein sequence ID" value="KAI0305356.1"/>
    <property type="molecule type" value="Genomic_DNA"/>
</dbReference>
<dbReference type="InterPro" id="IPR004143">
    <property type="entry name" value="BPL_LPL_catalytic"/>
</dbReference>
<dbReference type="Pfam" id="PF09825">
    <property type="entry name" value="BPL_N"/>
    <property type="match status" value="1"/>
</dbReference>
<evidence type="ECO:0000259" key="1">
    <source>
        <dbReference type="PROSITE" id="PS51733"/>
    </source>
</evidence>
<protein>
    <recommendedName>
        <fullName evidence="1">BPL/LPL catalytic domain-containing protein</fullName>
    </recommendedName>
</protein>
<dbReference type="Proteomes" id="UP001203297">
    <property type="component" value="Unassembled WGS sequence"/>
</dbReference>
<proteinExistence type="predicted"/>
<dbReference type="PANTHER" id="PTHR12835">
    <property type="entry name" value="BIOTIN PROTEIN LIGASE"/>
    <property type="match status" value="1"/>
</dbReference>
<dbReference type="InterPro" id="IPR045864">
    <property type="entry name" value="aa-tRNA-synth_II/BPL/LPL"/>
</dbReference>
<organism evidence="2 3">
    <name type="scientific">Multifurca ochricompacta</name>
    <dbReference type="NCBI Taxonomy" id="376703"/>
    <lineage>
        <taxon>Eukaryota</taxon>
        <taxon>Fungi</taxon>
        <taxon>Dikarya</taxon>
        <taxon>Basidiomycota</taxon>
        <taxon>Agaricomycotina</taxon>
        <taxon>Agaricomycetes</taxon>
        <taxon>Russulales</taxon>
        <taxon>Russulaceae</taxon>
        <taxon>Multifurca</taxon>
    </lineage>
</organism>
<dbReference type="PANTHER" id="PTHR12835:SF5">
    <property type="entry name" value="BIOTIN--PROTEIN LIGASE"/>
    <property type="match status" value="1"/>
</dbReference>
<gene>
    <name evidence="2" type="ORF">B0F90DRAFT_1815583</name>
</gene>
<evidence type="ECO:0000313" key="3">
    <source>
        <dbReference type="Proteomes" id="UP001203297"/>
    </source>
</evidence>
<dbReference type="GO" id="GO:0004077">
    <property type="term" value="F:biotin--[biotin carboxyl-carrier protein] ligase activity"/>
    <property type="evidence" value="ECO:0007669"/>
    <property type="project" value="TreeGrafter"/>
</dbReference>
<feature type="domain" description="BPL/LPL catalytic" evidence="1">
    <location>
        <begin position="349"/>
        <end position="536"/>
    </location>
</feature>
<dbReference type="Pfam" id="PF03099">
    <property type="entry name" value="BPL_LplA_LipB"/>
    <property type="match status" value="1"/>
</dbReference>
<dbReference type="PROSITE" id="PS51733">
    <property type="entry name" value="BPL_LPL_CATALYTIC"/>
    <property type="match status" value="1"/>
</dbReference>
<name>A0AAD4QQP3_9AGAM</name>
<keyword evidence="3" id="KW-1185">Reference proteome</keyword>
<sequence>MNVLIVHKSPITSASGTGIFNVLHSVLSPFYTVQFITLGSLATQPWTASCALLILPSLGTSPVLLSLSKPVNEIIQEYISIGGRMLGLGLGASLLLHRPTRDLLHLWDPRSGTAIVPETPRDVLLPSSIRLQLPTGALLSGLRPAAVSFEVACAAREVIRGHWDEPIGTTAGVQVPVGSGCAAFWGISPDDIEEVPNMRAFLRYALTSLGLTLPEETSNEPLNPLPIIPTSPAREETCHGDNLAKAWPPPAESSGKTGIIKDIADTFHFHIVTPELGARLVAEARESTDAPHHATNDIPRLVLILPPGVLPSRELTPRFDVEKYFAALEEARGDQASAPNSWGLGEALLYGEAVTSTQTMLESITVIQEHTFPDIPPCPDRLSRLIPACRERRGSNIWLSPEGCLQFSALIRAPLGTFPAPRLVFVQYLAGLAVIHACRDKRVLGDDHGARVKLKWPNDIYVELPGGETKKVGGILVNTSFSGGNVDIVVGCGINVCTPAPVTSLSLLSSPGQSLDAETVLALVLTKFEQLWNTFVHGRGGWAPFEDAYLDAWMHSDQLVTVMTIDPPRPVRIVGITHDHGLLRTIPERTGWSKGWRHGAEDEYIDLQPDGNSFDIMAGLIKAKR</sequence>
<comment type="caution">
    <text evidence="2">The sequence shown here is derived from an EMBL/GenBank/DDBJ whole genome shotgun (WGS) entry which is preliminary data.</text>
</comment>